<dbReference type="GO" id="GO:0007165">
    <property type="term" value="P:signal transduction"/>
    <property type="evidence" value="ECO:0007669"/>
    <property type="project" value="InterPro"/>
</dbReference>
<keyword evidence="4" id="KW-1185">Reference proteome</keyword>
<evidence type="ECO:0000259" key="2">
    <source>
        <dbReference type="PROSITE" id="PS50885"/>
    </source>
</evidence>
<dbReference type="GO" id="GO:0016020">
    <property type="term" value="C:membrane"/>
    <property type="evidence" value="ECO:0007669"/>
    <property type="project" value="InterPro"/>
</dbReference>
<keyword evidence="1" id="KW-0812">Transmembrane</keyword>
<reference evidence="3 4" key="1">
    <citation type="submission" date="2010-04" db="EMBL/GenBank/DDBJ databases">
        <authorList>
            <person name="Qin X."/>
            <person name="Bachman B."/>
            <person name="Battles P."/>
            <person name="Bell A."/>
            <person name="Bess C."/>
            <person name="Bickham C."/>
            <person name="Chaboub L."/>
            <person name="Chen D."/>
            <person name="Coyle M."/>
            <person name="Deiros D.R."/>
            <person name="Dinh H."/>
            <person name="Forbes L."/>
            <person name="Fowler G."/>
            <person name="Francisco L."/>
            <person name="Fu Q."/>
            <person name="Gubbala S."/>
            <person name="Hale W."/>
            <person name="Han Y."/>
            <person name="Hemphill L."/>
            <person name="Highlander S.K."/>
            <person name="Hirani K."/>
            <person name="Hogues M."/>
            <person name="Jackson L."/>
            <person name="Jakkamsetti A."/>
            <person name="Javaid M."/>
            <person name="Jiang H."/>
            <person name="Korchina V."/>
            <person name="Kovar C."/>
            <person name="Lara F."/>
            <person name="Lee S."/>
            <person name="Mata R."/>
            <person name="Mathew T."/>
            <person name="Moen C."/>
            <person name="Morales K."/>
            <person name="Munidasa M."/>
            <person name="Nazareth L."/>
            <person name="Ngo R."/>
            <person name="Nguyen L."/>
            <person name="Okwuonu G."/>
            <person name="Ongeri F."/>
            <person name="Patil S."/>
            <person name="Petrosino J."/>
            <person name="Pham C."/>
            <person name="Pham P."/>
            <person name="Pu L.-L."/>
            <person name="Puazo M."/>
            <person name="Raj R."/>
            <person name="Reid J."/>
            <person name="Rouhana J."/>
            <person name="Saada N."/>
            <person name="Shang Y."/>
            <person name="Simmons D."/>
            <person name="Thornton R."/>
            <person name="Warren J."/>
            <person name="Weissenberger G."/>
            <person name="Zhang J."/>
            <person name="Zhang L."/>
            <person name="Zhou C."/>
            <person name="Zhu D."/>
            <person name="Muzny D."/>
            <person name="Worley K."/>
            <person name="Gibbs R."/>
        </authorList>
    </citation>
    <scope>NUCLEOTIDE SEQUENCE [LARGE SCALE GENOMIC DNA]</scope>
    <source>
        <strain evidence="3 4">ATCC 49957</strain>
    </source>
</reference>
<dbReference type="SUPFAM" id="SSF158472">
    <property type="entry name" value="HAMP domain-like"/>
    <property type="match status" value="1"/>
</dbReference>
<dbReference type="Gene3D" id="6.10.340.10">
    <property type="match status" value="1"/>
</dbReference>
<dbReference type="InterPro" id="IPR003660">
    <property type="entry name" value="HAMP_dom"/>
</dbReference>
<name>D5RUE9_9PROT</name>
<evidence type="ECO:0000256" key="1">
    <source>
        <dbReference type="SAM" id="Phobius"/>
    </source>
</evidence>
<dbReference type="PROSITE" id="PS50885">
    <property type="entry name" value="HAMP"/>
    <property type="match status" value="1"/>
</dbReference>
<accession>D5RUE9</accession>
<dbReference type="RefSeq" id="WP_007006414.1">
    <property type="nucleotide sequence ID" value="NZ_GG771070.1"/>
</dbReference>
<dbReference type="OrthoDB" id="8456673at2"/>
<dbReference type="HOGENOM" id="CLU_840765_0_0_5"/>
<gene>
    <name evidence="3" type="ORF">HMPREF0731_4711</name>
</gene>
<evidence type="ECO:0000313" key="4">
    <source>
        <dbReference type="Proteomes" id="UP000005324"/>
    </source>
</evidence>
<comment type="caution">
    <text evidence="3">The sequence shown here is derived from an EMBL/GenBank/DDBJ whole genome shotgun (WGS) entry which is preliminary data.</text>
</comment>
<protein>
    <submittedName>
        <fullName evidence="3">HAMP domain protein</fullName>
    </submittedName>
</protein>
<feature type="domain" description="HAMP" evidence="2">
    <location>
        <begin position="241"/>
        <end position="294"/>
    </location>
</feature>
<dbReference type="EMBL" id="ADVL01000980">
    <property type="protein sequence ID" value="EFH09070.1"/>
    <property type="molecule type" value="Genomic_DNA"/>
</dbReference>
<evidence type="ECO:0000313" key="3">
    <source>
        <dbReference type="EMBL" id="EFH09070.1"/>
    </source>
</evidence>
<dbReference type="Proteomes" id="UP000005324">
    <property type="component" value="Unassembled WGS sequence"/>
</dbReference>
<organism evidence="3 4">
    <name type="scientific">Pseudoroseomonas cervicalis ATCC 49957</name>
    <dbReference type="NCBI Taxonomy" id="525371"/>
    <lineage>
        <taxon>Bacteria</taxon>
        <taxon>Pseudomonadati</taxon>
        <taxon>Pseudomonadota</taxon>
        <taxon>Alphaproteobacteria</taxon>
        <taxon>Acetobacterales</taxon>
        <taxon>Roseomonadaceae</taxon>
        <taxon>Roseomonas</taxon>
    </lineage>
</organism>
<dbReference type="AlphaFoldDB" id="D5RUE9"/>
<keyword evidence="1" id="KW-1133">Transmembrane helix</keyword>
<sequence length="331" mass="35318">GWAELAQPLAALQASGEAVKRSLGLAEQLAAQPRAARNLSTMQPLTSAVADAGEKLTDLSFVVSTRMRLVDGGFAELVGIRQQAWAARSAYGRQCSLLRPNIASGQPLSPAMQTELVGLRSRAMVGLDGLEDLLGRPGADPALRRALESARTEVAEATRWMDDVLARLDGSGRAAAPAQEWTRRCNAPFGTIVGIGNAALDAAVARAVELEGESWRHMVVALALMGATLAVGAVAVLLLLRRLARPVLSLREAVGRLARQDYATPVPRPRAEDEFRRMAEALEALRLGAQEAEALRAQQMEQQRAELARAEMVSGLCTDFEGSVRSALGEL</sequence>
<feature type="non-terminal residue" evidence="3">
    <location>
        <position position="1"/>
    </location>
</feature>
<feature type="non-terminal residue" evidence="3">
    <location>
        <position position="331"/>
    </location>
</feature>
<dbReference type="SMART" id="SM00304">
    <property type="entry name" value="HAMP"/>
    <property type="match status" value="1"/>
</dbReference>
<feature type="transmembrane region" description="Helical" evidence="1">
    <location>
        <begin position="218"/>
        <end position="240"/>
    </location>
</feature>
<keyword evidence="1" id="KW-0472">Membrane</keyword>
<proteinExistence type="predicted"/>
<dbReference type="Pfam" id="PF00672">
    <property type="entry name" value="HAMP"/>
    <property type="match status" value="1"/>
</dbReference>